<dbReference type="PROSITE" id="PS51843">
    <property type="entry name" value="NR_LBD"/>
    <property type="match status" value="1"/>
</dbReference>
<evidence type="ECO:0000256" key="11">
    <source>
        <dbReference type="SAM" id="MobiDB-lite"/>
    </source>
</evidence>
<dbReference type="GO" id="GO:0005634">
    <property type="term" value="C:nucleus"/>
    <property type="evidence" value="ECO:0007669"/>
    <property type="project" value="UniProtKB-SubCell"/>
</dbReference>
<evidence type="ECO:0000256" key="6">
    <source>
        <dbReference type="ARBA" id="ARBA00023015"/>
    </source>
</evidence>
<dbReference type="InterPro" id="IPR001628">
    <property type="entry name" value="Znf_hrmn_rcpt"/>
</dbReference>
<feature type="region of interest" description="Disordered" evidence="11">
    <location>
        <begin position="1"/>
        <end position="28"/>
    </location>
</feature>
<dbReference type="InterPro" id="IPR035500">
    <property type="entry name" value="NHR-like_dom_sf"/>
</dbReference>
<dbReference type="SUPFAM" id="SSF48508">
    <property type="entry name" value="Nuclear receptor ligand-binding domain"/>
    <property type="match status" value="1"/>
</dbReference>
<evidence type="ECO:0000256" key="10">
    <source>
        <dbReference type="ARBA" id="ARBA00023242"/>
    </source>
</evidence>
<proteinExistence type="inferred from homology"/>
<dbReference type="Gene3D" id="1.10.565.10">
    <property type="entry name" value="Retinoid X Receptor"/>
    <property type="match status" value="1"/>
</dbReference>
<evidence type="ECO:0000256" key="1">
    <source>
        <dbReference type="ARBA" id="ARBA00004123"/>
    </source>
</evidence>
<evidence type="ECO:0000256" key="3">
    <source>
        <dbReference type="ARBA" id="ARBA00022723"/>
    </source>
</evidence>
<dbReference type="PANTHER" id="PTHR46011:SF16">
    <property type="entry name" value="NUCLEAR HORMONE RECEPTOR FAMILY MEMBER NHR-66"/>
    <property type="match status" value="1"/>
</dbReference>
<feature type="domain" description="NR LBD" evidence="13">
    <location>
        <begin position="287"/>
        <end position="538"/>
    </location>
</feature>
<dbReference type="CDD" id="cd06960">
    <property type="entry name" value="NR_DBD_HNF4A"/>
    <property type="match status" value="1"/>
</dbReference>
<dbReference type="SMART" id="SM00399">
    <property type="entry name" value="ZnF_C4"/>
    <property type="match status" value="1"/>
</dbReference>
<keyword evidence="5" id="KW-0862">Zinc</keyword>
<dbReference type="Gene3D" id="3.30.50.10">
    <property type="entry name" value="Erythroid Transcription Factor GATA-1, subunit A"/>
    <property type="match status" value="1"/>
</dbReference>
<reference evidence="14" key="1">
    <citation type="submission" date="2023-07" db="EMBL/GenBank/DDBJ databases">
        <authorList>
            <consortium name="CYATHOMIX"/>
        </authorList>
    </citation>
    <scope>NUCLEOTIDE SEQUENCE</scope>
    <source>
        <strain evidence="14">N/A</strain>
    </source>
</reference>
<keyword evidence="15" id="KW-1185">Reference proteome</keyword>
<keyword evidence="3" id="KW-0479">Metal-binding</keyword>
<protein>
    <submittedName>
        <fullName evidence="14">Uncharacterized protein</fullName>
    </submittedName>
</protein>
<gene>
    <name evidence="14" type="ORF">CYNAS_LOCUS15391</name>
</gene>
<comment type="caution">
    <text evidence="14">The sequence shown here is derived from an EMBL/GenBank/DDBJ whole genome shotgun (WGS) entry which is preliminary data.</text>
</comment>
<dbReference type="AlphaFoldDB" id="A0AA36MAJ7"/>
<dbReference type="InterPro" id="IPR049636">
    <property type="entry name" value="HNF4-like_DBD"/>
</dbReference>
<dbReference type="GO" id="GO:0008270">
    <property type="term" value="F:zinc ion binding"/>
    <property type="evidence" value="ECO:0007669"/>
    <property type="project" value="UniProtKB-KW"/>
</dbReference>
<dbReference type="PROSITE" id="PS00031">
    <property type="entry name" value="NUCLEAR_REC_DBD_1"/>
    <property type="match status" value="1"/>
</dbReference>
<dbReference type="PROSITE" id="PS51030">
    <property type="entry name" value="NUCLEAR_REC_DBD_2"/>
    <property type="match status" value="1"/>
</dbReference>
<dbReference type="GO" id="GO:0000978">
    <property type="term" value="F:RNA polymerase II cis-regulatory region sequence-specific DNA binding"/>
    <property type="evidence" value="ECO:0007669"/>
    <property type="project" value="InterPro"/>
</dbReference>
<keyword evidence="6" id="KW-0805">Transcription regulation</keyword>
<name>A0AA36MAJ7_CYLNA</name>
<dbReference type="SUPFAM" id="SSF57716">
    <property type="entry name" value="Glucocorticoid receptor-like (DNA-binding domain)"/>
    <property type="match status" value="1"/>
</dbReference>
<evidence type="ECO:0000313" key="14">
    <source>
        <dbReference type="EMBL" id="CAJ0603408.1"/>
    </source>
</evidence>
<dbReference type="InterPro" id="IPR000536">
    <property type="entry name" value="Nucl_hrmn_rcpt_lig-bd"/>
</dbReference>
<feature type="domain" description="Nuclear receptor" evidence="12">
    <location>
        <begin position="170"/>
        <end position="246"/>
    </location>
</feature>
<dbReference type="Proteomes" id="UP001176961">
    <property type="component" value="Unassembled WGS sequence"/>
</dbReference>
<evidence type="ECO:0000256" key="8">
    <source>
        <dbReference type="ARBA" id="ARBA00023163"/>
    </source>
</evidence>
<organism evidence="14 15">
    <name type="scientific">Cylicocyclus nassatus</name>
    <name type="common">Nematode worm</name>
    <dbReference type="NCBI Taxonomy" id="53992"/>
    <lineage>
        <taxon>Eukaryota</taxon>
        <taxon>Metazoa</taxon>
        <taxon>Ecdysozoa</taxon>
        <taxon>Nematoda</taxon>
        <taxon>Chromadorea</taxon>
        <taxon>Rhabditida</taxon>
        <taxon>Rhabditina</taxon>
        <taxon>Rhabditomorpha</taxon>
        <taxon>Strongyloidea</taxon>
        <taxon>Strongylidae</taxon>
        <taxon>Cylicocyclus</taxon>
    </lineage>
</organism>
<dbReference type="InterPro" id="IPR013088">
    <property type="entry name" value="Znf_NHR/GATA"/>
</dbReference>
<dbReference type="PRINTS" id="PR00047">
    <property type="entry name" value="STROIDFINGER"/>
</dbReference>
<dbReference type="Pfam" id="PF00105">
    <property type="entry name" value="zf-C4"/>
    <property type="match status" value="1"/>
</dbReference>
<evidence type="ECO:0000256" key="9">
    <source>
        <dbReference type="ARBA" id="ARBA00023170"/>
    </source>
</evidence>
<keyword evidence="8" id="KW-0804">Transcription</keyword>
<dbReference type="PANTHER" id="PTHR46011">
    <property type="entry name" value="NUCLEAR HORMONE RECEPTOR FAMILY MEMBER NHR-86-RELATED"/>
    <property type="match status" value="1"/>
</dbReference>
<comment type="similarity">
    <text evidence="2">Belongs to the nuclear hormone receptor family.</text>
</comment>
<keyword evidence="9" id="KW-0675">Receptor</keyword>
<keyword evidence="7" id="KW-0238">DNA-binding</keyword>
<keyword evidence="4" id="KW-0863">Zinc-finger</keyword>
<evidence type="ECO:0000256" key="4">
    <source>
        <dbReference type="ARBA" id="ARBA00022771"/>
    </source>
</evidence>
<evidence type="ECO:0000256" key="5">
    <source>
        <dbReference type="ARBA" id="ARBA00022833"/>
    </source>
</evidence>
<keyword evidence="10" id="KW-0539">Nucleus</keyword>
<dbReference type="EMBL" id="CATQJL010000305">
    <property type="protein sequence ID" value="CAJ0603408.1"/>
    <property type="molecule type" value="Genomic_DNA"/>
</dbReference>
<dbReference type="GO" id="GO:0003700">
    <property type="term" value="F:DNA-binding transcription factor activity"/>
    <property type="evidence" value="ECO:0007669"/>
    <property type="project" value="InterPro"/>
</dbReference>
<evidence type="ECO:0000313" key="15">
    <source>
        <dbReference type="Proteomes" id="UP001176961"/>
    </source>
</evidence>
<accession>A0AA36MAJ7</accession>
<sequence length="548" mass="61804">MSHFDSTGINSKSSNKADEVSNQSSTLNDPSYIPQYALSLTLPLSLIQVSSADSYFIPNTSHHCQATRFTEDEPFQRDTVLRSAPTTSNVLLTMHRTMPSSQETPDKSEVEEVECNIKIRDATESRRLSKRANEGTHGVFKKPKVVLLGEASDMPSTSNFTEANNIEKRNPPCAICGDSATGIHFGADSCAACSAFFRRTVTMNRRFECVGNSPSNCSVSKGTSTCKKCRFDKCLSVGMEISSVQCNRDSIGHYSRMARMLQSSNSCPGRSDNLLDDLMDKYNALNYRRQLLYSMEDNIDKIFHRKEPALREMQSITECLYQVKLLEPRLAADFVRSLQFVKDAQLSVKDLLLLYKNFNIARQAVEEPFLTYECKMLDRNCWVMLNRTYIDLSNTRRYFENGTMNELTLNRITAENLFIPSLQNAIANVSMRMKKSEVTFTEFIAMYGIALFDSGVDSLSCEARKKMLVARGSISKSLLKHYEESGLTNPEVELGALYMDVYTYSKVHAITTAENMHLLDIFNIVPSVKECAMDKCLQLDDTQQQSLI</sequence>
<evidence type="ECO:0000256" key="7">
    <source>
        <dbReference type="ARBA" id="ARBA00023125"/>
    </source>
</evidence>
<evidence type="ECO:0000259" key="13">
    <source>
        <dbReference type="PROSITE" id="PS51843"/>
    </source>
</evidence>
<evidence type="ECO:0000259" key="12">
    <source>
        <dbReference type="PROSITE" id="PS51030"/>
    </source>
</evidence>
<evidence type="ECO:0000256" key="2">
    <source>
        <dbReference type="ARBA" id="ARBA00005993"/>
    </source>
</evidence>
<comment type="subcellular location">
    <subcellularLocation>
        <location evidence="1">Nucleus</location>
    </subcellularLocation>
</comment>